<dbReference type="Proteomes" id="UP001165384">
    <property type="component" value="Unassembled WGS sequence"/>
</dbReference>
<evidence type="ECO:0000313" key="1">
    <source>
        <dbReference type="EMBL" id="MCG2575820.1"/>
    </source>
</evidence>
<reference evidence="1" key="1">
    <citation type="submission" date="2022-01" db="EMBL/GenBank/DDBJ databases">
        <authorList>
            <person name="Jo J.-H."/>
            <person name="Im W.-T."/>
        </authorList>
    </citation>
    <scope>NUCLEOTIDE SEQUENCE</scope>
    <source>
        <strain evidence="1">XY25</strain>
    </source>
</reference>
<proteinExistence type="predicted"/>
<organism evidence="1 2">
    <name type="scientific">Dechloromonas hankyongensis</name>
    <dbReference type="NCBI Taxonomy" id="2908002"/>
    <lineage>
        <taxon>Bacteria</taxon>
        <taxon>Pseudomonadati</taxon>
        <taxon>Pseudomonadota</taxon>
        <taxon>Betaproteobacteria</taxon>
        <taxon>Rhodocyclales</taxon>
        <taxon>Azonexaceae</taxon>
        <taxon>Dechloromonas</taxon>
    </lineage>
</organism>
<gene>
    <name evidence="1" type="ORF">LZ012_02285</name>
</gene>
<name>A0ABS9JY28_9RHOO</name>
<sequence>MNDELKKAVTKSKAVMVGPYANEREKYKALLLSNPNYFGSLQKSPFKPVLPLAGNTYYEELVCVGYQPQQQRLEGVVHIYQPSGYGSGLCGAGSTEYVRFYLSFDQGATWVDQGLTSFQAWNVPQGTDGSKRLEYAVQLPVSPSRHFCFLGAHLIRVRAILSWSAPPPPNQPNWNPPWGNHRDATIQVEPRRFFTGKEIFTAAKIKLPPVLKEVLDLDLPLPSKTPGLAAPELAVHYKAAGIPAHRFAFKEMHALTAGPQAFSGELAAQLLPGIEISPNIGDLLFPKTDGDTSYEELTCIGLDPNSPDTLVGVVKIKRSQGYSGGPCTAGSPEYVSWWADFDGNGSFESFLGTAQVTVYDLASTPADGVHYAVRLPVDLSAQRKRCQEGPVVVRVRAILSWNVPVPGNAPNQVPAWGNREETLIHIAPLGAVHAPAGKIAILGGIPVSMIDDASGMTTPDAVFALNNAAVGGGCPFGAAVTVQGAPLPVGYTYTIEVTPEGSGVPTPVLTELTLTRQDGTTYKLNANPLTQRFPYQAFTDNVNALLGHWDTAGDARWTVALSSYDPGGNYLGTDTQLIQLDNTGPSTSIDITTGTGNCGKFPTGSLIGGNFVARDLHLLSYSIGVKPPGLNDPGEAVTVPSAGYSNTAVTGDAWSLDTTGMVNCGYVVELVVRDRTIVASQSQGWNGSASVGFCLESVADGND</sequence>
<evidence type="ECO:0000313" key="2">
    <source>
        <dbReference type="Proteomes" id="UP001165384"/>
    </source>
</evidence>
<protein>
    <submittedName>
        <fullName evidence="1">Uncharacterized protein</fullName>
    </submittedName>
</protein>
<accession>A0ABS9JY28</accession>
<comment type="caution">
    <text evidence="1">The sequence shown here is derived from an EMBL/GenBank/DDBJ whole genome shotgun (WGS) entry which is preliminary data.</text>
</comment>
<dbReference type="EMBL" id="JAKLTN010000001">
    <property type="protein sequence ID" value="MCG2575820.1"/>
    <property type="molecule type" value="Genomic_DNA"/>
</dbReference>
<dbReference type="RefSeq" id="WP_275707134.1">
    <property type="nucleotide sequence ID" value="NZ_JAKLTN010000001.1"/>
</dbReference>
<keyword evidence="2" id="KW-1185">Reference proteome</keyword>